<evidence type="ECO:0000256" key="1">
    <source>
        <dbReference type="SAM" id="MobiDB-lite"/>
    </source>
</evidence>
<keyword evidence="2" id="KW-0472">Membrane</keyword>
<evidence type="ECO:0000256" key="2">
    <source>
        <dbReference type="SAM" id="Phobius"/>
    </source>
</evidence>
<keyword evidence="2" id="KW-0812">Transmembrane</keyword>
<dbReference type="Proteomes" id="UP001500729">
    <property type="component" value="Unassembled WGS sequence"/>
</dbReference>
<sequence>MSRRGRRVRVAGAGRRTPSRNHGKWWAIGATVATVVVIPLVIALVSAQYGAWVTFERAPEQEVLAQESVKRHEDAQLETEPPVVARVEQLWDVNGDGWNWVFEKALSPAEIAEAGRISAQLESADIGNGPTSQEETAAEQMSALGGRRFLSACIPDCGSATRYKVVLTGHRRETVSVVGMRARVLERLPVPDGTMLYAGTQGGEPLERVMVDLDADGAVRTFDEESQTSTPYLHSHNLTLAKDEQEGFELTAVTSRCWCKWELVVTTEYRGQQDEVVVRSDGTASGAPFETVSADAPRFGEIVDGEQRGGEFSYDYMGNWLPMDG</sequence>
<proteinExistence type="predicted"/>
<accession>A0ABN1CFA9</accession>
<reference evidence="3 4" key="1">
    <citation type="journal article" date="2019" name="Int. J. Syst. Evol. Microbiol.">
        <title>The Global Catalogue of Microorganisms (GCM) 10K type strain sequencing project: providing services to taxonomists for standard genome sequencing and annotation.</title>
        <authorList>
            <consortium name="The Broad Institute Genomics Platform"/>
            <consortium name="The Broad Institute Genome Sequencing Center for Infectious Disease"/>
            <person name="Wu L."/>
            <person name="Ma J."/>
        </authorList>
    </citation>
    <scope>NUCLEOTIDE SEQUENCE [LARGE SCALE GENOMIC DNA]</scope>
    <source>
        <strain evidence="3 4">JCM 10303</strain>
    </source>
</reference>
<name>A0ABN1CFA9_SACER</name>
<organism evidence="3 4">
    <name type="scientific">Saccharopolyspora erythraea</name>
    <name type="common">Streptomyces erythraeus</name>
    <dbReference type="NCBI Taxonomy" id="1836"/>
    <lineage>
        <taxon>Bacteria</taxon>
        <taxon>Bacillati</taxon>
        <taxon>Actinomycetota</taxon>
        <taxon>Actinomycetes</taxon>
        <taxon>Pseudonocardiales</taxon>
        <taxon>Pseudonocardiaceae</taxon>
        <taxon>Saccharopolyspora</taxon>
    </lineage>
</organism>
<evidence type="ECO:0000313" key="3">
    <source>
        <dbReference type="EMBL" id="GAA0517986.1"/>
    </source>
</evidence>
<protein>
    <recommendedName>
        <fullName evidence="5">Secreted protein</fullName>
    </recommendedName>
</protein>
<feature type="transmembrane region" description="Helical" evidence="2">
    <location>
        <begin position="25"/>
        <end position="47"/>
    </location>
</feature>
<feature type="region of interest" description="Disordered" evidence="1">
    <location>
        <begin position="1"/>
        <end position="20"/>
    </location>
</feature>
<evidence type="ECO:0000313" key="4">
    <source>
        <dbReference type="Proteomes" id="UP001500729"/>
    </source>
</evidence>
<keyword evidence="4" id="KW-1185">Reference proteome</keyword>
<evidence type="ECO:0008006" key="5">
    <source>
        <dbReference type="Google" id="ProtNLM"/>
    </source>
</evidence>
<dbReference type="EMBL" id="BAAAGS010000007">
    <property type="protein sequence ID" value="GAA0517986.1"/>
    <property type="molecule type" value="Genomic_DNA"/>
</dbReference>
<gene>
    <name evidence="3" type="ORF">GCM10009533_16420</name>
</gene>
<comment type="caution">
    <text evidence="3">The sequence shown here is derived from an EMBL/GenBank/DDBJ whole genome shotgun (WGS) entry which is preliminary data.</text>
</comment>
<keyword evidence="2" id="KW-1133">Transmembrane helix</keyword>